<evidence type="ECO:0000313" key="13">
    <source>
        <dbReference type="Proteomes" id="UP001595617"/>
    </source>
</evidence>
<dbReference type="SUPFAM" id="SSF48019">
    <property type="entry name" value="post-AAA+ oligomerization domain-like"/>
    <property type="match status" value="1"/>
</dbReference>
<evidence type="ECO:0000259" key="11">
    <source>
        <dbReference type="Pfam" id="PF21694"/>
    </source>
</evidence>
<dbReference type="Pfam" id="PF06144">
    <property type="entry name" value="DNA_pol3_delta"/>
    <property type="match status" value="1"/>
</dbReference>
<dbReference type="GO" id="GO:0003887">
    <property type="term" value="F:DNA-directed DNA polymerase activity"/>
    <property type="evidence" value="ECO:0007669"/>
    <property type="project" value="UniProtKB-EC"/>
</dbReference>
<keyword evidence="6" id="KW-0239">DNA-directed DNA polymerase</keyword>
<dbReference type="SUPFAM" id="SSF52540">
    <property type="entry name" value="P-loop containing nucleoside triphosphate hydrolases"/>
    <property type="match status" value="1"/>
</dbReference>
<reference evidence="13" key="1">
    <citation type="journal article" date="2019" name="Int. J. Syst. Evol. Microbiol.">
        <title>The Global Catalogue of Microorganisms (GCM) 10K type strain sequencing project: providing services to taxonomists for standard genome sequencing and annotation.</title>
        <authorList>
            <consortium name="The Broad Institute Genomics Platform"/>
            <consortium name="The Broad Institute Genome Sequencing Center for Infectious Disease"/>
            <person name="Wu L."/>
            <person name="Ma J."/>
        </authorList>
    </citation>
    <scope>NUCLEOTIDE SEQUENCE [LARGE SCALE GENOMIC DNA]</scope>
    <source>
        <strain evidence="13">IBRC 10765</strain>
    </source>
</reference>
<comment type="caution">
    <text evidence="12">The sequence shown here is derived from an EMBL/GenBank/DDBJ whole genome shotgun (WGS) entry which is preliminary data.</text>
</comment>
<evidence type="ECO:0000256" key="8">
    <source>
        <dbReference type="ARBA" id="ARBA00049244"/>
    </source>
</evidence>
<dbReference type="NCBIfam" id="TIGR01128">
    <property type="entry name" value="holA"/>
    <property type="match status" value="1"/>
</dbReference>
<name>A0ABV7ZXD2_9GAMM</name>
<dbReference type="InterPro" id="IPR008921">
    <property type="entry name" value="DNA_pol3_clamp-load_cplx_C"/>
</dbReference>
<dbReference type="Gene3D" id="3.40.50.300">
    <property type="entry name" value="P-loop containing nucleotide triphosphate hydrolases"/>
    <property type="match status" value="1"/>
</dbReference>
<evidence type="ECO:0000313" key="12">
    <source>
        <dbReference type="EMBL" id="MFC3852433.1"/>
    </source>
</evidence>
<dbReference type="PANTHER" id="PTHR34388">
    <property type="entry name" value="DNA POLYMERASE III SUBUNIT DELTA"/>
    <property type="match status" value="1"/>
</dbReference>
<dbReference type="InterPro" id="IPR005790">
    <property type="entry name" value="DNA_polIII_delta"/>
</dbReference>
<dbReference type="InterPro" id="IPR048466">
    <property type="entry name" value="DNA_pol3_delta-like_C"/>
</dbReference>
<evidence type="ECO:0000256" key="1">
    <source>
        <dbReference type="ARBA" id="ARBA00012417"/>
    </source>
</evidence>
<keyword evidence="4 12" id="KW-0548">Nucleotidyltransferase</keyword>
<proteinExistence type="inferred from homology"/>
<evidence type="ECO:0000256" key="5">
    <source>
        <dbReference type="ARBA" id="ARBA00022705"/>
    </source>
</evidence>
<feature type="domain" description="DNA polymerase III delta N-terminal" evidence="10">
    <location>
        <begin position="20"/>
        <end position="136"/>
    </location>
</feature>
<dbReference type="InterPro" id="IPR027417">
    <property type="entry name" value="P-loop_NTPase"/>
</dbReference>
<evidence type="ECO:0000256" key="6">
    <source>
        <dbReference type="ARBA" id="ARBA00022932"/>
    </source>
</evidence>
<dbReference type="CDD" id="cd18138">
    <property type="entry name" value="HLD_clamp_pol_III_delta"/>
    <property type="match status" value="1"/>
</dbReference>
<dbReference type="InterPro" id="IPR010372">
    <property type="entry name" value="DNA_pol3_delta_N"/>
</dbReference>
<dbReference type="Pfam" id="PF21694">
    <property type="entry name" value="DNA_pol3_delta_C"/>
    <property type="match status" value="1"/>
</dbReference>
<dbReference type="RefSeq" id="WP_380694557.1">
    <property type="nucleotide sequence ID" value="NZ_JBHRYR010000002.1"/>
</dbReference>
<protein>
    <recommendedName>
        <fullName evidence="2 9">DNA polymerase III subunit delta</fullName>
        <ecNumber evidence="1 9">2.7.7.7</ecNumber>
    </recommendedName>
</protein>
<organism evidence="12 13">
    <name type="scientific">Saccharospirillum mangrovi</name>
    <dbReference type="NCBI Taxonomy" id="2161747"/>
    <lineage>
        <taxon>Bacteria</taxon>
        <taxon>Pseudomonadati</taxon>
        <taxon>Pseudomonadota</taxon>
        <taxon>Gammaproteobacteria</taxon>
        <taxon>Oceanospirillales</taxon>
        <taxon>Saccharospirillaceae</taxon>
        <taxon>Saccharospirillum</taxon>
    </lineage>
</organism>
<evidence type="ECO:0000256" key="4">
    <source>
        <dbReference type="ARBA" id="ARBA00022695"/>
    </source>
</evidence>
<dbReference type="Proteomes" id="UP001595617">
    <property type="component" value="Unassembled WGS sequence"/>
</dbReference>
<keyword evidence="5" id="KW-0235">DNA replication</keyword>
<evidence type="ECO:0000256" key="9">
    <source>
        <dbReference type="NCBIfam" id="TIGR01128"/>
    </source>
</evidence>
<dbReference type="EMBL" id="JBHRYR010000002">
    <property type="protein sequence ID" value="MFC3852433.1"/>
    <property type="molecule type" value="Genomic_DNA"/>
</dbReference>
<sequence length="332" mass="37414">MDIKAEQLAQHLKKPMLPIYVVMGQEPLLVMEALDKLRQHARQAGIGERRVMHVDAQFNWAELIEANQSLSLFSDRLLLELNLERKPDKAGQDVLVEYATSPNPDNILLVNGEGLDRASLKTKWFKSFTANAGVINVWPVKRHELPRWLEQRARALKLSLTTDAAELLAERVDGNLLAARQELDKLALLAEGEVSAELVLESVVDHARFTVFDLTDAAHSGDLGRAQRILDSLRSEGVEPLMVQWALTREARLAMQIQTRLKDGESLDQACMSMRIMGPRQAPMKQAVQRVKPARWSAIMQLLQRTDAAVKGVDALDPWLLMGQVLLRWSMR</sequence>
<evidence type="ECO:0000256" key="3">
    <source>
        <dbReference type="ARBA" id="ARBA00022679"/>
    </source>
</evidence>
<keyword evidence="13" id="KW-1185">Reference proteome</keyword>
<evidence type="ECO:0000259" key="10">
    <source>
        <dbReference type="Pfam" id="PF06144"/>
    </source>
</evidence>
<comment type="similarity">
    <text evidence="7">Belongs to the DNA polymerase HolA subunit family.</text>
</comment>
<dbReference type="PANTHER" id="PTHR34388:SF1">
    <property type="entry name" value="DNA POLYMERASE III SUBUNIT DELTA"/>
    <property type="match status" value="1"/>
</dbReference>
<feature type="domain" description="DNA polymerase III delta subunit-like C-terminal" evidence="11">
    <location>
        <begin position="211"/>
        <end position="312"/>
    </location>
</feature>
<evidence type="ECO:0000256" key="7">
    <source>
        <dbReference type="ARBA" id="ARBA00034754"/>
    </source>
</evidence>
<dbReference type="Gene3D" id="1.20.272.10">
    <property type="match status" value="1"/>
</dbReference>
<dbReference type="EC" id="2.7.7.7" evidence="1 9"/>
<dbReference type="Gene3D" id="1.10.8.60">
    <property type="match status" value="1"/>
</dbReference>
<keyword evidence="3 12" id="KW-0808">Transferase</keyword>
<evidence type="ECO:0000256" key="2">
    <source>
        <dbReference type="ARBA" id="ARBA00017703"/>
    </source>
</evidence>
<accession>A0ABV7ZXD2</accession>
<comment type="catalytic activity">
    <reaction evidence="8">
        <text>DNA(n) + a 2'-deoxyribonucleoside 5'-triphosphate = DNA(n+1) + diphosphate</text>
        <dbReference type="Rhea" id="RHEA:22508"/>
        <dbReference type="Rhea" id="RHEA-COMP:17339"/>
        <dbReference type="Rhea" id="RHEA-COMP:17340"/>
        <dbReference type="ChEBI" id="CHEBI:33019"/>
        <dbReference type="ChEBI" id="CHEBI:61560"/>
        <dbReference type="ChEBI" id="CHEBI:173112"/>
        <dbReference type="EC" id="2.7.7.7"/>
    </reaction>
</comment>
<gene>
    <name evidence="12" type="primary">holA</name>
    <name evidence="12" type="ORF">ACFOOG_06260</name>
</gene>